<evidence type="ECO:0000259" key="9">
    <source>
        <dbReference type="Pfam" id="PF02224"/>
    </source>
</evidence>
<dbReference type="GO" id="GO:0036431">
    <property type="term" value="F:dCMP kinase activity"/>
    <property type="evidence" value="ECO:0007669"/>
    <property type="project" value="InterPro"/>
</dbReference>
<dbReference type="PATRIC" id="fig|525328.13.peg.258"/>
<evidence type="ECO:0000313" key="11">
    <source>
        <dbReference type="Proteomes" id="UP000004115"/>
    </source>
</evidence>
<keyword evidence="8" id="KW-0963">Cytoplasm</keyword>
<keyword evidence="3 8" id="KW-0547">Nucleotide-binding</keyword>
<dbReference type="Proteomes" id="UP000004115">
    <property type="component" value="Unassembled WGS sequence"/>
</dbReference>
<gene>
    <name evidence="8 10" type="primary">cmk</name>
    <name evidence="10" type="ORF">HMPREF0520_0168</name>
</gene>
<evidence type="ECO:0000256" key="5">
    <source>
        <dbReference type="ARBA" id="ARBA00022840"/>
    </source>
</evidence>
<dbReference type="GO" id="GO:0006220">
    <property type="term" value="P:pyrimidine nucleotide metabolic process"/>
    <property type="evidence" value="ECO:0007669"/>
    <property type="project" value="UniProtKB-UniRule"/>
</dbReference>
<dbReference type="Gene3D" id="3.40.50.300">
    <property type="entry name" value="P-loop containing nucleotide triphosphate hydrolases"/>
    <property type="match status" value="1"/>
</dbReference>
<dbReference type="Pfam" id="PF02224">
    <property type="entry name" value="Cytidylate_kin"/>
    <property type="match status" value="1"/>
</dbReference>
<dbReference type="EMBL" id="ACLN01000003">
    <property type="protein sequence ID" value="EEW52537.1"/>
    <property type="molecule type" value="Genomic_DNA"/>
</dbReference>
<dbReference type="InterPro" id="IPR011994">
    <property type="entry name" value="Cytidylate_kinase_dom"/>
</dbReference>
<comment type="catalytic activity">
    <reaction evidence="6 8">
        <text>dCMP + ATP = dCDP + ADP</text>
        <dbReference type="Rhea" id="RHEA:25094"/>
        <dbReference type="ChEBI" id="CHEBI:30616"/>
        <dbReference type="ChEBI" id="CHEBI:57566"/>
        <dbReference type="ChEBI" id="CHEBI:58593"/>
        <dbReference type="ChEBI" id="CHEBI:456216"/>
        <dbReference type="EC" id="2.7.4.25"/>
    </reaction>
</comment>
<dbReference type="GeneID" id="93221424"/>
<dbReference type="GO" id="GO:0005524">
    <property type="term" value="F:ATP binding"/>
    <property type="evidence" value="ECO:0007669"/>
    <property type="project" value="UniProtKB-UniRule"/>
</dbReference>
<name>C8PAP8_9LACO</name>
<evidence type="ECO:0000256" key="1">
    <source>
        <dbReference type="ARBA" id="ARBA00009427"/>
    </source>
</evidence>
<dbReference type="CDD" id="cd02020">
    <property type="entry name" value="CMPK"/>
    <property type="match status" value="1"/>
</dbReference>
<dbReference type="InterPro" id="IPR027417">
    <property type="entry name" value="P-loop_NTPase"/>
</dbReference>
<comment type="similarity">
    <text evidence="1 8">Belongs to the cytidylate kinase family. Type 1 subfamily.</text>
</comment>
<comment type="caution">
    <text evidence="10">The sequence shown here is derived from an EMBL/GenBank/DDBJ whole genome shotgun (WGS) entry which is preliminary data.</text>
</comment>
<keyword evidence="11" id="KW-1185">Reference proteome</keyword>
<dbReference type="EC" id="2.7.4.25" evidence="8"/>
<protein>
    <recommendedName>
        <fullName evidence="8">Cytidylate kinase</fullName>
        <shortName evidence="8">CK</shortName>
        <ecNumber evidence="8">2.7.4.25</ecNumber>
    </recommendedName>
    <alternativeName>
        <fullName evidence="8">Cytidine monophosphate kinase</fullName>
        <shortName evidence="8">CMP kinase</shortName>
    </alternativeName>
</protein>
<feature type="binding site" evidence="8">
    <location>
        <begin position="7"/>
        <end position="15"/>
    </location>
    <ligand>
        <name>ATP</name>
        <dbReference type="ChEBI" id="CHEBI:30616"/>
    </ligand>
</feature>
<sequence>MQVAIDGPASAGKSTVAKIIAKNMGYIYLDTGAMYRACTLVAKQNHLAYDDQSGILKALNNNIISFKNINDDQRVYINDKDVSFDIRTPEITANVSQVSALSEIRKKMVEIQRKIAGENNIIMDGRDIGTTVLPNADVKIFLIASVASRAKRRYLDFKEKGINQNLTDIEKDIADRDYKDMHRQISPLRKAEDAYQVDTTDMSIDQVVNKLTQIIKKNKKNK</sequence>
<feature type="domain" description="Cytidylate kinase" evidence="9">
    <location>
        <begin position="3"/>
        <end position="216"/>
    </location>
</feature>
<dbReference type="InterPro" id="IPR003136">
    <property type="entry name" value="Cytidylate_kin"/>
</dbReference>
<proteinExistence type="inferred from homology"/>
<dbReference type="OrthoDB" id="9807434at2"/>
<dbReference type="GO" id="GO:0005829">
    <property type="term" value="C:cytosol"/>
    <property type="evidence" value="ECO:0007669"/>
    <property type="project" value="TreeGrafter"/>
</dbReference>
<dbReference type="PANTHER" id="PTHR21299">
    <property type="entry name" value="CYTIDYLATE KINASE/PANTOATE-BETA-ALANINE LIGASE"/>
    <property type="match status" value="1"/>
</dbReference>
<evidence type="ECO:0000256" key="8">
    <source>
        <dbReference type="HAMAP-Rule" id="MF_00238"/>
    </source>
</evidence>
<keyword evidence="4 8" id="KW-0418">Kinase</keyword>
<dbReference type="HOGENOM" id="CLU_079959_0_2_9"/>
<dbReference type="RefSeq" id="WP_006729983.1">
    <property type="nucleotide sequence ID" value="NZ_AZET01000001.1"/>
</dbReference>
<dbReference type="NCBIfam" id="TIGR00017">
    <property type="entry name" value="cmk"/>
    <property type="match status" value="1"/>
</dbReference>
<evidence type="ECO:0000256" key="4">
    <source>
        <dbReference type="ARBA" id="ARBA00022777"/>
    </source>
</evidence>
<evidence type="ECO:0000256" key="2">
    <source>
        <dbReference type="ARBA" id="ARBA00022679"/>
    </source>
</evidence>
<organism evidence="10 11">
    <name type="scientific">Lactobacillus iners DSM 13335</name>
    <dbReference type="NCBI Taxonomy" id="525328"/>
    <lineage>
        <taxon>Bacteria</taxon>
        <taxon>Bacillati</taxon>
        <taxon>Bacillota</taxon>
        <taxon>Bacilli</taxon>
        <taxon>Lactobacillales</taxon>
        <taxon>Lactobacillaceae</taxon>
        <taxon>Lactobacillus</taxon>
    </lineage>
</organism>
<evidence type="ECO:0000313" key="10">
    <source>
        <dbReference type="EMBL" id="EEW52537.1"/>
    </source>
</evidence>
<keyword evidence="2 8" id="KW-0808">Transferase</keyword>
<keyword evidence="5 8" id="KW-0067">ATP-binding</keyword>
<dbReference type="SUPFAM" id="SSF52540">
    <property type="entry name" value="P-loop containing nucleoside triphosphate hydrolases"/>
    <property type="match status" value="1"/>
</dbReference>
<comment type="catalytic activity">
    <reaction evidence="7 8">
        <text>CMP + ATP = CDP + ADP</text>
        <dbReference type="Rhea" id="RHEA:11600"/>
        <dbReference type="ChEBI" id="CHEBI:30616"/>
        <dbReference type="ChEBI" id="CHEBI:58069"/>
        <dbReference type="ChEBI" id="CHEBI:60377"/>
        <dbReference type="ChEBI" id="CHEBI:456216"/>
        <dbReference type="EC" id="2.7.4.25"/>
    </reaction>
</comment>
<evidence type="ECO:0000256" key="6">
    <source>
        <dbReference type="ARBA" id="ARBA00047615"/>
    </source>
</evidence>
<dbReference type="HAMAP" id="MF_00238">
    <property type="entry name" value="Cytidyl_kinase_type1"/>
    <property type="match status" value="1"/>
</dbReference>
<reference evidence="10 11" key="1">
    <citation type="submission" date="2009-09" db="EMBL/GenBank/DDBJ databases">
        <authorList>
            <person name="Qin X."/>
            <person name="Bachman B."/>
            <person name="Battles P."/>
            <person name="Bell A."/>
            <person name="Bess C."/>
            <person name="Bickham C."/>
            <person name="Chaboub L."/>
            <person name="Chen D."/>
            <person name="Coyle M."/>
            <person name="Deiros D.R."/>
            <person name="Dinh H."/>
            <person name="Forbes L."/>
            <person name="Fowler G."/>
            <person name="Francisco L."/>
            <person name="Fu Q."/>
            <person name="Gubbala S."/>
            <person name="Hale W."/>
            <person name="Han Y."/>
            <person name="Hemphill L."/>
            <person name="Highlander S.K."/>
            <person name="Hirani K."/>
            <person name="Hogues M."/>
            <person name="Jackson L."/>
            <person name="Jakkamsetti A."/>
            <person name="Javaid M."/>
            <person name="Jiang H."/>
            <person name="Korchina V."/>
            <person name="Kovar C."/>
            <person name="Lara F."/>
            <person name="Lee S."/>
            <person name="Mata R."/>
            <person name="Mathew T."/>
            <person name="Moen C."/>
            <person name="Morales K."/>
            <person name="Munidasa M."/>
            <person name="Nazareth L."/>
            <person name="Ngo R."/>
            <person name="Nguyen L."/>
            <person name="Okwuonu G."/>
            <person name="Ongeri F."/>
            <person name="Patil S."/>
            <person name="Petrosino J."/>
            <person name="Pham C."/>
            <person name="Pham P."/>
            <person name="Pu L.-L."/>
            <person name="Puazo M."/>
            <person name="Raj R."/>
            <person name="Reid J."/>
            <person name="Rouhana J."/>
            <person name="Saada N."/>
            <person name="Shang Y."/>
            <person name="Simmons D."/>
            <person name="Thornton R."/>
            <person name="Warren J."/>
            <person name="Weissenberger G."/>
            <person name="Zhang J."/>
            <person name="Zhang L."/>
            <person name="Zhou C."/>
            <person name="Zhu D."/>
            <person name="Muzny D."/>
            <person name="Worley K."/>
            <person name="Gibbs R."/>
        </authorList>
    </citation>
    <scope>NUCLEOTIDE SEQUENCE [LARGE SCALE GENOMIC DNA]</scope>
    <source>
        <strain evidence="10 11">DSM 13335</strain>
    </source>
</reference>
<accession>C8PAP8</accession>
<comment type="subcellular location">
    <subcellularLocation>
        <location evidence="8">Cytoplasm</location>
    </subcellularLocation>
</comment>
<evidence type="ECO:0000256" key="7">
    <source>
        <dbReference type="ARBA" id="ARBA00048478"/>
    </source>
</evidence>
<dbReference type="GO" id="GO:0036430">
    <property type="term" value="F:CMP kinase activity"/>
    <property type="evidence" value="ECO:0007669"/>
    <property type="project" value="RHEA"/>
</dbReference>
<dbReference type="GO" id="GO:0015949">
    <property type="term" value="P:nucleobase-containing small molecule interconversion"/>
    <property type="evidence" value="ECO:0007669"/>
    <property type="project" value="TreeGrafter"/>
</dbReference>
<dbReference type="PANTHER" id="PTHR21299:SF2">
    <property type="entry name" value="CYTIDYLATE KINASE"/>
    <property type="match status" value="1"/>
</dbReference>
<evidence type="ECO:0000256" key="3">
    <source>
        <dbReference type="ARBA" id="ARBA00022741"/>
    </source>
</evidence>
<dbReference type="AlphaFoldDB" id="C8PAP8"/>